<name>A0A8C4Y0S1_9SAUR</name>
<feature type="compositionally biased region" description="Polar residues" evidence="5">
    <location>
        <begin position="389"/>
        <end position="410"/>
    </location>
</feature>
<gene>
    <name evidence="6" type="primary">LOC115634842</name>
</gene>
<dbReference type="InterPro" id="IPR008494">
    <property type="entry name" value="DUF776"/>
</dbReference>
<feature type="region of interest" description="Disordered" evidence="5">
    <location>
        <begin position="289"/>
        <end position="317"/>
    </location>
</feature>
<dbReference type="Proteomes" id="UP000694390">
    <property type="component" value="Chromosome 14"/>
</dbReference>
<dbReference type="PANTHER" id="PTHR31383">
    <property type="entry name" value="OXIDATIVE STRESS-RESPONSE SERINE-RICH PROTEIN 1"/>
    <property type="match status" value="1"/>
</dbReference>
<keyword evidence="2" id="KW-0597">Phosphoprotein</keyword>
<accession>A0A8C4Y0S1</accession>
<dbReference type="AlphaFoldDB" id="A0A8C4Y0S1"/>
<dbReference type="Ensembl" id="ENSGEVT00005011478.1">
    <property type="protein sequence ID" value="ENSGEVP00005010958.1"/>
    <property type="gene ID" value="ENSGEVG00005007738.1"/>
</dbReference>
<reference evidence="6" key="3">
    <citation type="submission" date="2025-09" db="UniProtKB">
        <authorList>
            <consortium name="Ensembl"/>
        </authorList>
    </citation>
    <scope>IDENTIFICATION</scope>
</reference>
<feature type="region of interest" description="Disordered" evidence="5">
    <location>
        <begin position="378"/>
        <end position="410"/>
    </location>
</feature>
<dbReference type="GO" id="GO:0070301">
    <property type="term" value="P:cellular response to hydrogen peroxide"/>
    <property type="evidence" value="ECO:0007669"/>
    <property type="project" value="TreeGrafter"/>
</dbReference>
<evidence type="ECO:0000256" key="5">
    <source>
        <dbReference type="SAM" id="MobiDB-lite"/>
    </source>
</evidence>
<feature type="compositionally biased region" description="Polar residues" evidence="5">
    <location>
        <begin position="125"/>
        <end position="140"/>
    </location>
</feature>
<evidence type="ECO:0000256" key="3">
    <source>
        <dbReference type="ARBA" id="ARBA00029721"/>
    </source>
</evidence>
<reference evidence="6" key="1">
    <citation type="submission" date="2019-06" db="EMBL/GenBank/DDBJ databases">
        <title>G10K-VGP Goodes thornscrub tortoise genome, primary haplotype.</title>
        <authorList>
            <person name="Murphy B."/>
            <person name="Edwards T."/>
            <person name="Rhie A."/>
            <person name="Koren S."/>
            <person name="Phillippy A."/>
            <person name="Fedrigo O."/>
            <person name="Haase B."/>
            <person name="Mountcastle J."/>
            <person name="Lewin H."/>
            <person name="Damas J."/>
            <person name="Howe K."/>
            <person name="Formenti G."/>
            <person name="Myers G."/>
            <person name="Durbin R."/>
            <person name="Jarvis E.D."/>
        </authorList>
    </citation>
    <scope>NUCLEOTIDE SEQUENCE [LARGE SCALE GENOMIC DNA]</scope>
</reference>
<proteinExistence type="predicted"/>
<keyword evidence="7" id="KW-1185">Reference proteome</keyword>
<sequence length="520" mass="56623">MCRPQQRGPGCPAGRGDSAPTIPRRKPRAGASRGAPLGRGGRRELGRLPAGWGLCCPAARTRPEGLGNGAEQPPEKGAPGGEDGRRGVGAPPNALTTLSPTEKEPAAAPRRSGFFRGGAGRESPFGSNNPDGKTLSTGKRTVTGRLHARALREHWAQKHKWRMCGPAPPPIGLQGRRLRMRLGNPAPRVRLRQFLLFLSPLGERVGGLLCTLPWPNQCYSDSSSMDSEDKDREEESLQTAFKKLRVDAGGSTASLSVDEGTSLRAPIRTAMDGTKPQPVCAKETWHGCVRKPSRGSSRTQRRRRSKSPVLHPPKFTYCSMKASSARSQLKHKSQPDTSKSNISSDICVAEEPCTGDKYESCFDASDCRRARNEPLGVSTTELPLENSRENSAAVSSSFETSLDSSQPSDFQSLSVLSNSKQCPCEDKECQCRQWQDMEVYSFSGLRSVLSECEKAVLEVHSQSLQNKSPSGVASSGSPRSCSEQARAFVDDVTIEDLSGYMEYYLYIPKKMSHMAEMMYT</sequence>
<reference evidence="6" key="2">
    <citation type="submission" date="2025-08" db="UniProtKB">
        <authorList>
            <consortium name="Ensembl"/>
        </authorList>
    </citation>
    <scope>IDENTIFICATION</scope>
</reference>
<evidence type="ECO:0000313" key="6">
    <source>
        <dbReference type="Ensembl" id="ENSGEVP00005010958.1"/>
    </source>
</evidence>
<evidence type="ECO:0000256" key="1">
    <source>
        <dbReference type="ARBA" id="ARBA00015005"/>
    </source>
</evidence>
<dbReference type="OrthoDB" id="10045817at2759"/>
<protein>
    <recommendedName>
        <fullName evidence="1">Oxidative stress-responsive serine-rich protein 1</fullName>
    </recommendedName>
    <alternativeName>
        <fullName evidence="4">Oxidative stress-responsive protein 1</fullName>
    </alternativeName>
    <alternativeName>
        <fullName evidence="3">Peroxide-inducible transcript 1 protein</fullName>
    </alternativeName>
</protein>
<organism evidence="6 7">
    <name type="scientific">Gopherus evgoodei</name>
    <name type="common">Goodes thornscrub tortoise</name>
    <dbReference type="NCBI Taxonomy" id="1825980"/>
    <lineage>
        <taxon>Eukaryota</taxon>
        <taxon>Metazoa</taxon>
        <taxon>Chordata</taxon>
        <taxon>Craniata</taxon>
        <taxon>Vertebrata</taxon>
        <taxon>Euteleostomi</taxon>
        <taxon>Archelosauria</taxon>
        <taxon>Testudinata</taxon>
        <taxon>Testudines</taxon>
        <taxon>Cryptodira</taxon>
        <taxon>Durocryptodira</taxon>
        <taxon>Testudinoidea</taxon>
        <taxon>Testudinidae</taxon>
        <taxon>Gopherus</taxon>
    </lineage>
</organism>
<evidence type="ECO:0000256" key="4">
    <source>
        <dbReference type="ARBA" id="ARBA00031405"/>
    </source>
</evidence>
<dbReference type="PANTHER" id="PTHR31383:SF2">
    <property type="entry name" value="OXIDATIVE STRESS-RESPONSIVE SERINE-RICH PROTEIN 1"/>
    <property type="match status" value="1"/>
</dbReference>
<feature type="compositionally biased region" description="Basic residues" evidence="5">
    <location>
        <begin position="289"/>
        <end position="306"/>
    </location>
</feature>
<dbReference type="Pfam" id="PF05604">
    <property type="entry name" value="DUF776"/>
    <property type="match status" value="1"/>
</dbReference>
<feature type="region of interest" description="Disordered" evidence="5">
    <location>
        <begin position="1"/>
        <end position="142"/>
    </location>
</feature>
<evidence type="ECO:0000313" key="7">
    <source>
        <dbReference type="Proteomes" id="UP000694390"/>
    </source>
</evidence>
<dbReference type="GeneTree" id="ENSGT00390000018547"/>
<evidence type="ECO:0000256" key="2">
    <source>
        <dbReference type="ARBA" id="ARBA00022553"/>
    </source>
</evidence>